<keyword evidence="5 10" id="KW-0472">Membrane</keyword>
<feature type="compositionally biased region" description="Basic and acidic residues" evidence="9">
    <location>
        <begin position="830"/>
        <end position="843"/>
    </location>
</feature>
<dbReference type="OrthoDB" id="425344at2759"/>
<feature type="transmembrane region" description="Helical" evidence="10">
    <location>
        <begin position="673"/>
        <end position="694"/>
    </location>
</feature>
<name>A0A9N8F012_9STRA</name>
<feature type="transmembrane region" description="Helical" evidence="10">
    <location>
        <begin position="574"/>
        <end position="593"/>
    </location>
</feature>
<protein>
    <submittedName>
        <fullName evidence="13">Gamma-aminobutyric acid (GABA) B receptor</fullName>
    </submittedName>
</protein>
<evidence type="ECO:0000256" key="3">
    <source>
        <dbReference type="ARBA" id="ARBA00022989"/>
    </source>
</evidence>
<evidence type="ECO:0000259" key="12">
    <source>
        <dbReference type="PROSITE" id="PS50259"/>
    </source>
</evidence>
<dbReference type="Pfam" id="PF00003">
    <property type="entry name" value="7tm_3"/>
    <property type="match status" value="1"/>
</dbReference>
<proteinExistence type="predicted"/>
<keyword evidence="11" id="KW-0732">Signal</keyword>
<dbReference type="InterPro" id="IPR017978">
    <property type="entry name" value="GPCR_3_C"/>
</dbReference>
<feature type="transmembrane region" description="Helical" evidence="10">
    <location>
        <begin position="706"/>
        <end position="729"/>
    </location>
</feature>
<keyword evidence="14" id="KW-1185">Reference proteome</keyword>
<evidence type="ECO:0000256" key="5">
    <source>
        <dbReference type="ARBA" id="ARBA00023136"/>
    </source>
</evidence>
<keyword evidence="3 10" id="KW-1133">Transmembrane helix</keyword>
<gene>
    <name evidence="13" type="ORF">SEMRO_2781_G336940.1</name>
</gene>
<evidence type="ECO:0000256" key="1">
    <source>
        <dbReference type="ARBA" id="ARBA00004141"/>
    </source>
</evidence>
<evidence type="ECO:0000256" key="11">
    <source>
        <dbReference type="SAM" id="SignalP"/>
    </source>
</evidence>
<dbReference type="AlphaFoldDB" id="A0A9N8F012"/>
<evidence type="ECO:0000313" key="13">
    <source>
        <dbReference type="EMBL" id="CAB9530192.1"/>
    </source>
</evidence>
<feature type="transmembrane region" description="Helical" evidence="10">
    <location>
        <begin position="542"/>
        <end position="562"/>
    </location>
</feature>
<reference evidence="13" key="1">
    <citation type="submission" date="2020-06" db="EMBL/GenBank/DDBJ databases">
        <authorList>
            <consortium name="Plant Systems Biology data submission"/>
        </authorList>
    </citation>
    <scope>NUCLEOTIDE SEQUENCE</scope>
    <source>
        <strain evidence="13">D6</strain>
    </source>
</reference>
<keyword evidence="7" id="KW-0325">Glycoprotein</keyword>
<feature type="transmembrane region" description="Helical" evidence="10">
    <location>
        <begin position="741"/>
        <end position="759"/>
    </location>
</feature>
<evidence type="ECO:0000256" key="10">
    <source>
        <dbReference type="SAM" id="Phobius"/>
    </source>
</evidence>
<dbReference type="PRINTS" id="PR01176">
    <property type="entry name" value="GABABRECEPTR"/>
</dbReference>
<keyword evidence="2 10" id="KW-0812">Transmembrane</keyword>
<feature type="compositionally biased region" description="Polar residues" evidence="9">
    <location>
        <begin position="814"/>
        <end position="829"/>
    </location>
</feature>
<dbReference type="CDD" id="cd15047">
    <property type="entry name" value="7tmC_GABA-B-like"/>
    <property type="match status" value="1"/>
</dbReference>
<comment type="subcellular location">
    <subcellularLocation>
        <location evidence="1">Membrane</location>
        <topology evidence="1">Multi-pass membrane protein</topology>
    </subcellularLocation>
</comment>
<feature type="region of interest" description="Disordered" evidence="9">
    <location>
        <begin position="814"/>
        <end position="853"/>
    </location>
</feature>
<dbReference type="GO" id="GO:0038039">
    <property type="term" value="C:G protein-coupled receptor heterodimeric complex"/>
    <property type="evidence" value="ECO:0007669"/>
    <property type="project" value="TreeGrafter"/>
</dbReference>
<feature type="transmembrane region" description="Helical" evidence="10">
    <location>
        <begin position="614"/>
        <end position="635"/>
    </location>
</feature>
<comment type="caution">
    <text evidence="13">The sequence shown here is derived from an EMBL/GenBank/DDBJ whole genome shotgun (WGS) entry which is preliminary data.</text>
</comment>
<accession>A0A9N8F012</accession>
<dbReference type="PANTHER" id="PTHR10519:SF20">
    <property type="entry name" value="G-PROTEIN COUPLED RECEPTOR 156-RELATED"/>
    <property type="match status" value="1"/>
</dbReference>
<evidence type="ECO:0000256" key="8">
    <source>
        <dbReference type="ARBA" id="ARBA00023224"/>
    </source>
</evidence>
<evidence type="ECO:0000256" key="2">
    <source>
        <dbReference type="ARBA" id="ARBA00022692"/>
    </source>
</evidence>
<keyword evidence="4" id="KW-0297">G-protein coupled receptor</keyword>
<evidence type="ECO:0000256" key="9">
    <source>
        <dbReference type="SAM" id="MobiDB-lite"/>
    </source>
</evidence>
<evidence type="ECO:0000256" key="6">
    <source>
        <dbReference type="ARBA" id="ARBA00023170"/>
    </source>
</evidence>
<feature type="transmembrane region" description="Helical" evidence="10">
    <location>
        <begin position="504"/>
        <end position="522"/>
    </location>
</feature>
<dbReference type="Proteomes" id="UP001153069">
    <property type="component" value="Unassembled WGS sequence"/>
</dbReference>
<dbReference type="InterPro" id="IPR002455">
    <property type="entry name" value="GPCR3_GABA-B"/>
</dbReference>
<dbReference type="PANTHER" id="PTHR10519">
    <property type="entry name" value="GABA-B RECEPTOR"/>
    <property type="match status" value="1"/>
</dbReference>
<evidence type="ECO:0000313" key="14">
    <source>
        <dbReference type="Proteomes" id="UP001153069"/>
    </source>
</evidence>
<dbReference type="PROSITE" id="PS50259">
    <property type="entry name" value="G_PROTEIN_RECEP_F3_4"/>
    <property type="match status" value="1"/>
</dbReference>
<keyword evidence="8" id="KW-0807">Transducer</keyword>
<organism evidence="13 14">
    <name type="scientific">Seminavis robusta</name>
    <dbReference type="NCBI Taxonomy" id="568900"/>
    <lineage>
        <taxon>Eukaryota</taxon>
        <taxon>Sar</taxon>
        <taxon>Stramenopiles</taxon>
        <taxon>Ochrophyta</taxon>
        <taxon>Bacillariophyta</taxon>
        <taxon>Bacillariophyceae</taxon>
        <taxon>Bacillariophycidae</taxon>
        <taxon>Naviculales</taxon>
        <taxon>Naviculaceae</taxon>
        <taxon>Seminavis</taxon>
    </lineage>
</organism>
<sequence length="870" mass="96965">MNWRCLLLLISTAVVGLSVVQADSSNETDTGVENPYFSGCLHQTVTGKKYGAKKRVCNSNDPDWALGKYCQLPDPQLDYLEIRLNTGNWDSFVAETWILQIILSEILGVPTTVDSGAPMERRSLYELDDVIDQDATVVRDHTAESANQPNCDCRFATENGVQCGHYMGEVWNDDLALTQSLIHEKKLESPQSMGMLGKESWMVTKFTTEMDPTLGTYHGFVGEKNRRKLAETFLRPTTWQQYCEEESPNNCSTPDKTAQRPPHNATEHSRMFFPGEYQGYFRNTTLNDCDTYPTNCTGHAANYPCGWTSRMEASIYHLEMGLDCNNPNGQPMPYAYQQLVDMWEAANATKSNLLMMWWTPTQEYSQFLGHDAEMQRITLKPATQACIREQPIDECSPNLTERVGGADGACDNAARPLQKILSGCLYDAIHAPSIPLALQSPAYETLRRFQITDTQMDEIFRIWQSSSSPRKAVCEWASTNLDYLQSNIPLSYPRVTMEEPHSKFGYALTGIGVLTALLVLWASFQVHQNRSKPSIRFAQTSFLWLILSGSFLVAVGAVLTGLPVTDAGCTSQIWFIHLGYTLALVPMCIKVAAINTLSNAASKMRRVKIPRSQLFGAVAVISALCGVYLLVWSVLDPPQREGQYSLLSETNTDTDLVEHVVGVAFYCSGNSNVWQYVAVGWNAVLLLCASVLAFQNRNTLQAFNESRTLAILIYSNFVFVVLRCITYLLSGHLNGTTLDHMRSMIYSLDTAATVIIYFVPKFWRKTTERDLLHLSSDANSVGSGISRISGLGRNISGLEGTTIATVASTKLHSHNSRAASSPWTPSQANQDHEEPHEVSHESNGEDTGEERMSVTLLLCPSCKQNWKRDD</sequence>
<feature type="chain" id="PRO_5040496630" evidence="11">
    <location>
        <begin position="23"/>
        <end position="870"/>
    </location>
</feature>
<dbReference type="EMBL" id="CAICTM010002779">
    <property type="protein sequence ID" value="CAB9530192.1"/>
    <property type="molecule type" value="Genomic_DNA"/>
</dbReference>
<dbReference type="GO" id="GO:0007214">
    <property type="term" value="P:gamma-aminobutyric acid signaling pathway"/>
    <property type="evidence" value="ECO:0007669"/>
    <property type="project" value="TreeGrafter"/>
</dbReference>
<keyword evidence="6 13" id="KW-0675">Receptor</keyword>
<feature type="signal peptide" evidence="11">
    <location>
        <begin position="1"/>
        <end position="22"/>
    </location>
</feature>
<evidence type="ECO:0000256" key="4">
    <source>
        <dbReference type="ARBA" id="ARBA00023040"/>
    </source>
</evidence>
<feature type="region of interest" description="Disordered" evidence="9">
    <location>
        <begin position="245"/>
        <end position="266"/>
    </location>
</feature>
<dbReference type="GO" id="GO:0004965">
    <property type="term" value="F:G protein-coupled GABA receptor activity"/>
    <property type="evidence" value="ECO:0007669"/>
    <property type="project" value="InterPro"/>
</dbReference>
<feature type="domain" description="G-protein coupled receptors family 3 profile" evidence="12">
    <location>
        <begin position="504"/>
        <end position="763"/>
    </location>
</feature>
<evidence type="ECO:0000256" key="7">
    <source>
        <dbReference type="ARBA" id="ARBA00023180"/>
    </source>
</evidence>